<evidence type="ECO:0008006" key="5">
    <source>
        <dbReference type="Google" id="ProtNLM"/>
    </source>
</evidence>
<dbReference type="EMBL" id="KE525098">
    <property type="protein sequence ID" value="KFB41489.1"/>
    <property type="molecule type" value="Genomic_DNA"/>
</dbReference>
<evidence type="ECO:0000256" key="1">
    <source>
        <dbReference type="SAM" id="SignalP"/>
    </source>
</evidence>
<keyword evidence="4" id="KW-1185">Reference proteome</keyword>
<accession>A0A084VU45</accession>
<evidence type="ECO:0000313" key="4">
    <source>
        <dbReference type="Proteomes" id="UP000030765"/>
    </source>
</evidence>
<evidence type="ECO:0000313" key="3">
    <source>
        <dbReference type="EnsemblMetazoa" id="ASIC009083-PA"/>
    </source>
</evidence>
<dbReference type="Proteomes" id="UP000030765">
    <property type="component" value="Unassembled WGS sequence"/>
</dbReference>
<proteinExistence type="predicted"/>
<feature type="chain" id="PRO_5001783880" description="Secreted protein" evidence="1">
    <location>
        <begin position="24"/>
        <end position="73"/>
    </location>
</feature>
<feature type="signal peptide" evidence="1">
    <location>
        <begin position="1"/>
        <end position="23"/>
    </location>
</feature>
<reference evidence="3" key="2">
    <citation type="submission" date="2020-05" db="UniProtKB">
        <authorList>
            <consortium name="EnsemblMetazoa"/>
        </authorList>
    </citation>
    <scope>IDENTIFICATION</scope>
</reference>
<dbReference type="EMBL" id="ATLV01016634">
    <property type="status" value="NOT_ANNOTATED_CDS"/>
    <property type="molecule type" value="Genomic_DNA"/>
</dbReference>
<sequence>MCISALMLTISLVFLFTEKRISPNLTSASSPLVPEQLKASPPTKRNLLLKRNGTATGALPVKTPLKEKNIRLF</sequence>
<protein>
    <recommendedName>
        <fullName evidence="5">Secreted protein</fullName>
    </recommendedName>
</protein>
<evidence type="ECO:0000313" key="2">
    <source>
        <dbReference type="EMBL" id="KFB41489.1"/>
    </source>
</evidence>
<dbReference type="AlphaFoldDB" id="A0A084VU45"/>
<name>A0A084VU45_ANOSI</name>
<dbReference type="EnsemblMetazoa" id="ASIC009083-RA">
    <property type="protein sequence ID" value="ASIC009083-PA"/>
    <property type="gene ID" value="ASIC009083"/>
</dbReference>
<reference evidence="2 4" key="1">
    <citation type="journal article" date="2014" name="BMC Genomics">
        <title>Genome sequence of Anopheles sinensis provides insight into genetics basis of mosquito competence for malaria parasites.</title>
        <authorList>
            <person name="Zhou D."/>
            <person name="Zhang D."/>
            <person name="Ding G."/>
            <person name="Shi L."/>
            <person name="Hou Q."/>
            <person name="Ye Y."/>
            <person name="Xu Y."/>
            <person name="Zhou H."/>
            <person name="Xiong C."/>
            <person name="Li S."/>
            <person name="Yu J."/>
            <person name="Hong S."/>
            <person name="Yu X."/>
            <person name="Zou P."/>
            <person name="Chen C."/>
            <person name="Chang X."/>
            <person name="Wang W."/>
            <person name="Lv Y."/>
            <person name="Sun Y."/>
            <person name="Ma L."/>
            <person name="Shen B."/>
            <person name="Zhu C."/>
        </authorList>
    </citation>
    <scope>NUCLEOTIDE SEQUENCE [LARGE SCALE GENOMIC DNA]</scope>
</reference>
<dbReference type="VEuPathDB" id="VectorBase:ASIC009083"/>
<gene>
    <name evidence="2" type="ORF">ZHAS_00009083</name>
</gene>
<organism evidence="2">
    <name type="scientific">Anopheles sinensis</name>
    <name type="common">Mosquito</name>
    <dbReference type="NCBI Taxonomy" id="74873"/>
    <lineage>
        <taxon>Eukaryota</taxon>
        <taxon>Metazoa</taxon>
        <taxon>Ecdysozoa</taxon>
        <taxon>Arthropoda</taxon>
        <taxon>Hexapoda</taxon>
        <taxon>Insecta</taxon>
        <taxon>Pterygota</taxon>
        <taxon>Neoptera</taxon>
        <taxon>Endopterygota</taxon>
        <taxon>Diptera</taxon>
        <taxon>Nematocera</taxon>
        <taxon>Culicoidea</taxon>
        <taxon>Culicidae</taxon>
        <taxon>Anophelinae</taxon>
        <taxon>Anopheles</taxon>
    </lineage>
</organism>
<keyword evidence="1" id="KW-0732">Signal</keyword>